<organism evidence="3">
    <name type="scientific">Vibrio cholerae VC833</name>
    <dbReference type="NCBI Taxonomy" id="1306408"/>
    <lineage>
        <taxon>Bacteria</taxon>
        <taxon>Pseudomonadati</taxon>
        <taxon>Pseudomonadota</taxon>
        <taxon>Gammaproteobacteria</taxon>
        <taxon>Vibrionales</taxon>
        <taxon>Vibrionaceae</taxon>
        <taxon>Vibrio</taxon>
    </lineage>
</organism>
<name>A0A096XHP0_VIBCL</name>
<proteinExistence type="predicted"/>
<dbReference type="Pfam" id="PF01464">
    <property type="entry name" value="SLT"/>
    <property type="match status" value="1"/>
</dbReference>
<dbReference type="AlphaFoldDB" id="A0A096XHP0"/>
<dbReference type="EMBL" id="KC886258">
    <property type="protein sequence ID" value="AHM25228.1"/>
    <property type="molecule type" value="Genomic_DNA"/>
</dbReference>
<feature type="signal peptide" evidence="1">
    <location>
        <begin position="1"/>
        <end position="23"/>
    </location>
</feature>
<sequence length="182" mass="20315">MKTIKAKTVALVIAMSASTSVYAFPGYQWEKAAQSVGIDPVMLYAVALAESASHRGLNMTSPWPYAIRNGSNATYAKSKTEAEQLLNQALQESEKYQLDIGLMQINLHWHGHRVSSAAELLDPITNLTVGSSILAEAIKSSPNDLELGIGRYHSWNEERARWYGQRVLSIYRNILHELEVRQ</sequence>
<feature type="domain" description="Transglycosylase SLT" evidence="2">
    <location>
        <begin position="29"/>
        <end position="163"/>
    </location>
</feature>
<evidence type="ECO:0000256" key="1">
    <source>
        <dbReference type="SAM" id="SignalP"/>
    </source>
</evidence>
<keyword evidence="1" id="KW-0732">Signal</keyword>
<reference evidence="3" key="1">
    <citation type="journal article" date="2014" name="PLoS ONE">
        <title>Worldwide Occurrence of Integrative Conjugative Element Encoding Multidrug Resistance Determinants in Epidemic Vibrio cholerae O1.</title>
        <authorList>
            <person name="Marin M.A."/>
            <person name="Fonseca E.L."/>
            <person name="Andrade B.N."/>
            <person name="Cabral A.C."/>
            <person name="Vicente A.C."/>
        </authorList>
    </citation>
    <scope>NUCLEOTIDE SEQUENCE</scope>
    <source>
        <strain evidence="3">VC833</strain>
    </source>
</reference>
<evidence type="ECO:0000259" key="2">
    <source>
        <dbReference type="Pfam" id="PF01464"/>
    </source>
</evidence>
<evidence type="ECO:0000313" key="3">
    <source>
        <dbReference type="EMBL" id="AHM25228.1"/>
    </source>
</evidence>
<dbReference type="InterPro" id="IPR023346">
    <property type="entry name" value="Lysozyme-like_dom_sf"/>
</dbReference>
<dbReference type="Gene3D" id="1.10.530.10">
    <property type="match status" value="1"/>
</dbReference>
<dbReference type="SUPFAM" id="SSF53955">
    <property type="entry name" value="Lysozyme-like"/>
    <property type="match status" value="1"/>
</dbReference>
<protein>
    <submittedName>
        <fullName evidence="3">Lytic transglycosylase, catalytic</fullName>
    </submittedName>
</protein>
<feature type="chain" id="PRO_5001926822" evidence="1">
    <location>
        <begin position="24"/>
        <end position="182"/>
    </location>
</feature>
<accession>A0A096XHP0</accession>
<dbReference type="InterPro" id="IPR008258">
    <property type="entry name" value="Transglycosylase_SLT_dom_1"/>
</dbReference>
<dbReference type="CDD" id="cd13400">
    <property type="entry name" value="LT_IagB-like"/>
    <property type="match status" value="1"/>
</dbReference>
<gene>
    <name evidence="3" type="ORF">K531_00450</name>
</gene>